<name>A0AC59ZLF9_RANTA</name>
<feature type="non-terminal residue" evidence="1">
    <location>
        <position position="1"/>
    </location>
</feature>
<protein>
    <submittedName>
        <fullName evidence="1">Uncharacterized protein</fullName>
    </submittedName>
</protein>
<evidence type="ECO:0000313" key="1">
    <source>
        <dbReference type="EMBL" id="CAN0461059.1"/>
    </source>
</evidence>
<feature type="non-terminal residue" evidence="1">
    <location>
        <position position="54"/>
    </location>
</feature>
<reference evidence="1" key="2">
    <citation type="submission" date="2025-03" db="EMBL/GenBank/DDBJ databases">
        <authorList>
            <consortium name="ELIXIR-Norway"/>
            <consortium name="Elixir Norway"/>
        </authorList>
    </citation>
    <scope>NUCLEOTIDE SEQUENCE</scope>
</reference>
<evidence type="ECO:0000313" key="2">
    <source>
        <dbReference type="Proteomes" id="UP001162501"/>
    </source>
</evidence>
<dbReference type="Proteomes" id="UP001162501">
    <property type="component" value="Chromosome 30"/>
</dbReference>
<gene>
    <name evidence="1" type="ORF">MRATA1EN22A_LOCUS20000</name>
</gene>
<organism evidence="1 2">
    <name type="scientific">Rangifer tarandus platyrhynchus</name>
    <name type="common">Svalbard reindeer</name>
    <dbReference type="NCBI Taxonomy" id="3082113"/>
    <lineage>
        <taxon>Eukaryota</taxon>
        <taxon>Metazoa</taxon>
        <taxon>Chordata</taxon>
        <taxon>Craniata</taxon>
        <taxon>Vertebrata</taxon>
        <taxon>Euteleostomi</taxon>
        <taxon>Mammalia</taxon>
        <taxon>Eutheria</taxon>
        <taxon>Laurasiatheria</taxon>
        <taxon>Artiodactyla</taxon>
        <taxon>Ruminantia</taxon>
        <taxon>Pecora</taxon>
        <taxon>Cervidae</taxon>
        <taxon>Odocoileinae</taxon>
        <taxon>Rangifer</taxon>
    </lineage>
</organism>
<proteinExistence type="predicted"/>
<dbReference type="EMBL" id="OX596114">
    <property type="protein sequence ID" value="CAN0461059.1"/>
    <property type="molecule type" value="Genomic_DNA"/>
</dbReference>
<reference evidence="1" key="1">
    <citation type="submission" date="2023-05" db="EMBL/GenBank/DDBJ databases">
        <authorList>
            <consortium name="ELIXIR-Norway"/>
        </authorList>
    </citation>
    <scope>NUCLEOTIDE SEQUENCE</scope>
</reference>
<sequence length="54" mass="5976">EGCPKSPAPERRRGSCDKSRAGYRLGRSHLENVLEKNPRLPLSPSHRCPVADPP</sequence>
<accession>A0AC59ZLF9</accession>